<dbReference type="InterPro" id="IPR017853">
    <property type="entry name" value="GH"/>
</dbReference>
<dbReference type="InterPro" id="IPR015883">
    <property type="entry name" value="Glyco_hydro_20_cat"/>
</dbReference>
<dbReference type="Gene3D" id="3.20.20.80">
    <property type="entry name" value="Glycosidases"/>
    <property type="match status" value="1"/>
</dbReference>
<dbReference type="PANTHER" id="PTHR43678:SF1">
    <property type="entry name" value="BETA-N-ACETYLHEXOSAMINIDASE"/>
    <property type="match status" value="1"/>
</dbReference>
<dbReference type="OrthoDB" id="5480482at2"/>
<dbReference type="Gene3D" id="3.30.379.10">
    <property type="entry name" value="Chitobiase/beta-hexosaminidase domain 2-like"/>
    <property type="match status" value="1"/>
</dbReference>
<evidence type="ECO:0000256" key="4">
    <source>
        <dbReference type="SAM" id="MobiDB-lite"/>
    </source>
</evidence>
<keyword evidence="5" id="KW-0812">Transmembrane</keyword>
<dbReference type="SUPFAM" id="SSF51445">
    <property type="entry name" value="(Trans)glycosidases"/>
    <property type="match status" value="1"/>
</dbReference>
<keyword evidence="5" id="KW-1133">Transmembrane helix</keyword>
<proteinExistence type="inferred from homology"/>
<dbReference type="Pfam" id="PF00728">
    <property type="entry name" value="Glyco_hydro_20"/>
    <property type="match status" value="1"/>
</dbReference>
<keyword evidence="8" id="KW-1185">Reference proteome</keyword>
<evidence type="ECO:0000256" key="1">
    <source>
        <dbReference type="ARBA" id="ARBA00006285"/>
    </source>
</evidence>
<sequence length="603" mass="63847">MTRGLLRLAALFALAGGVLLSNVILPASPTGAAAAPTPGPVEAEAAPLMMVPQPSQLPPADETPFTGSWTPESGTRILVGDASFATEASRLAEELAALGILLAEPEIFLLPEGGAAAAEVLAGDIVLEQGSNGPAILATPEGLTISGADSQEIFRATRPFLQQLVATESVPAGHFVFDLPAEQIRSVHIDIARKHYPIASLEALLFQLSWYGFNELELHFSENEGFAIESTTHPDIASEDAHSQAGISELIDLANSLHIRVAPSLDMPGHLDHALDTYPELRLRDPSGGEVFGALDITNPDALAFAQDLIGEYTELFSQPEFNAPVAWHLGGDEFVNFDSDYEVAALTASAQAEYGANATAYDALTAFVNDIAATVRDAGFQPRVFSDGMLRSDEVPLDPQIEVTYWTQRPPGAVPASEFAAAGYRLVNVNDEYLYFVLGERVGYDYPTGEAILAEWNDTVYPSVAGAPEIIEASTGGMLAIWSDIPDALDADSVVAAVRTPMAAMAVKFASPETTMPFSYLETMLDASDEPPAVRASDPGELDTLAGESTMPPTEPSGTDDPGGGVPMFESLLANQWLWWLGGALVGIAAIVATAAVRRRRG</sequence>
<reference evidence="7 8" key="1">
    <citation type="submission" date="2019-09" db="EMBL/GenBank/DDBJ databases">
        <title>Phylogeny of genus Pseudoclavibacter and closely related genus.</title>
        <authorList>
            <person name="Li Y."/>
        </authorList>
    </citation>
    <scope>NUCLEOTIDE SEQUENCE [LARGE SCALE GENOMIC DNA]</scope>
    <source>
        <strain evidence="7 8">KCTC 13959</strain>
    </source>
</reference>
<gene>
    <name evidence="7" type="ORF">F8O05_01095</name>
</gene>
<comment type="similarity">
    <text evidence="1">Belongs to the glycosyl hydrolase 20 family.</text>
</comment>
<protein>
    <submittedName>
        <fullName evidence="7">Family 20 glycosylhydrolase</fullName>
    </submittedName>
</protein>
<dbReference type="EMBL" id="WBKB01000001">
    <property type="protein sequence ID" value="KAB1644897.1"/>
    <property type="molecule type" value="Genomic_DNA"/>
</dbReference>
<evidence type="ECO:0000256" key="5">
    <source>
        <dbReference type="SAM" id="Phobius"/>
    </source>
</evidence>
<feature type="region of interest" description="Disordered" evidence="4">
    <location>
        <begin position="530"/>
        <end position="567"/>
    </location>
</feature>
<keyword evidence="5" id="KW-0472">Membrane</keyword>
<dbReference type="AlphaFoldDB" id="A0A7J5BF50"/>
<dbReference type="RefSeq" id="WP_158050910.1">
    <property type="nucleotide sequence ID" value="NZ_WBKB01000001.1"/>
</dbReference>
<dbReference type="PRINTS" id="PR00738">
    <property type="entry name" value="GLHYDRLASE20"/>
</dbReference>
<evidence type="ECO:0000256" key="2">
    <source>
        <dbReference type="ARBA" id="ARBA00022801"/>
    </source>
</evidence>
<feature type="active site" description="Proton donor" evidence="3">
    <location>
        <position position="334"/>
    </location>
</feature>
<evidence type="ECO:0000259" key="6">
    <source>
        <dbReference type="Pfam" id="PF00728"/>
    </source>
</evidence>
<dbReference type="GO" id="GO:0005975">
    <property type="term" value="P:carbohydrate metabolic process"/>
    <property type="evidence" value="ECO:0007669"/>
    <property type="project" value="InterPro"/>
</dbReference>
<dbReference type="InterPro" id="IPR025705">
    <property type="entry name" value="Beta_hexosaminidase_sua/sub"/>
</dbReference>
<keyword evidence="2 7" id="KW-0378">Hydrolase</keyword>
<name>A0A7J5BF50_9MICO</name>
<evidence type="ECO:0000313" key="7">
    <source>
        <dbReference type="EMBL" id="KAB1644897.1"/>
    </source>
</evidence>
<accession>A0A7J5BF50</accession>
<dbReference type="InterPro" id="IPR052764">
    <property type="entry name" value="GH20_Enzymes"/>
</dbReference>
<organism evidence="7 8">
    <name type="scientific">Gulosibacter chungangensis</name>
    <dbReference type="NCBI Taxonomy" id="979746"/>
    <lineage>
        <taxon>Bacteria</taxon>
        <taxon>Bacillati</taxon>
        <taxon>Actinomycetota</taxon>
        <taxon>Actinomycetes</taxon>
        <taxon>Micrococcales</taxon>
        <taxon>Microbacteriaceae</taxon>
        <taxon>Gulosibacter</taxon>
    </lineage>
</organism>
<dbReference type="GO" id="GO:0004563">
    <property type="term" value="F:beta-N-acetylhexosaminidase activity"/>
    <property type="evidence" value="ECO:0007669"/>
    <property type="project" value="InterPro"/>
</dbReference>
<dbReference type="Proteomes" id="UP000433493">
    <property type="component" value="Unassembled WGS sequence"/>
</dbReference>
<feature type="domain" description="Glycoside hydrolase family 20 catalytic" evidence="6">
    <location>
        <begin position="185"/>
        <end position="457"/>
    </location>
</feature>
<evidence type="ECO:0000256" key="3">
    <source>
        <dbReference type="PIRSR" id="PIRSR625705-1"/>
    </source>
</evidence>
<comment type="caution">
    <text evidence="7">The sequence shown here is derived from an EMBL/GenBank/DDBJ whole genome shotgun (WGS) entry which is preliminary data.</text>
</comment>
<dbReference type="InterPro" id="IPR029018">
    <property type="entry name" value="Hex-like_dom2"/>
</dbReference>
<feature type="transmembrane region" description="Helical" evidence="5">
    <location>
        <begin position="578"/>
        <end position="598"/>
    </location>
</feature>
<dbReference type="PANTHER" id="PTHR43678">
    <property type="entry name" value="PUTATIVE (AFU_ORTHOLOGUE AFUA_2G00640)-RELATED"/>
    <property type="match status" value="1"/>
</dbReference>
<evidence type="ECO:0000313" key="8">
    <source>
        <dbReference type="Proteomes" id="UP000433493"/>
    </source>
</evidence>